<dbReference type="EMBL" id="CP159289">
    <property type="protein sequence ID" value="XCH25874.1"/>
    <property type="molecule type" value="Genomic_DNA"/>
</dbReference>
<name>A0AAU8FMQ0_9BACT</name>
<feature type="transmembrane region" description="Helical" evidence="1">
    <location>
        <begin position="6"/>
        <end position="24"/>
    </location>
</feature>
<sequence length="53" mass="6036">MCRRNYLIAASVMFAAEVWIALYVHDDLVRPWGGDVLEALPVLPYPRVTWFGG</sequence>
<gene>
    <name evidence="2" type="ORF">ABV298_05535</name>
</gene>
<dbReference type="RefSeq" id="WP_353721171.1">
    <property type="nucleotide sequence ID" value="NZ_CP159289.1"/>
</dbReference>
<organism evidence="2">
    <name type="scientific">Dyadobacter sp. 676</name>
    <dbReference type="NCBI Taxonomy" id="3088362"/>
    <lineage>
        <taxon>Bacteria</taxon>
        <taxon>Pseudomonadati</taxon>
        <taxon>Bacteroidota</taxon>
        <taxon>Cytophagia</taxon>
        <taxon>Cytophagales</taxon>
        <taxon>Spirosomataceae</taxon>
        <taxon>Dyadobacter</taxon>
    </lineage>
</organism>
<keyword evidence="1" id="KW-0472">Membrane</keyword>
<evidence type="ECO:0000256" key="1">
    <source>
        <dbReference type="SAM" id="Phobius"/>
    </source>
</evidence>
<evidence type="ECO:0000313" key="2">
    <source>
        <dbReference type="EMBL" id="XCH25874.1"/>
    </source>
</evidence>
<accession>A0AAU8FMQ0</accession>
<reference evidence="2" key="1">
    <citation type="submission" date="2024-06" db="EMBL/GenBank/DDBJ databases">
        <title>Sequencing and assembly of the genome of Dyadobacter sp. strain 676, a symbiont of Cyamopsis tetragonoloba.</title>
        <authorList>
            <person name="Guro P."/>
            <person name="Sazanova A."/>
            <person name="Kuznetsova I."/>
            <person name="Belimov A."/>
            <person name="Safronova V."/>
        </authorList>
    </citation>
    <scope>NUCLEOTIDE SEQUENCE</scope>
    <source>
        <strain evidence="2">676</strain>
    </source>
</reference>
<keyword evidence="1" id="KW-0812">Transmembrane</keyword>
<proteinExistence type="predicted"/>
<keyword evidence="1" id="KW-1133">Transmembrane helix</keyword>
<protein>
    <submittedName>
        <fullName evidence="2">Uncharacterized protein</fullName>
    </submittedName>
</protein>
<dbReference type="AlphaFoldDB" id="A0AAU8FMQ0"/>